<feature type="compositionally biased region" description="Polar residues" evidence="5">
    <location>
        <begin position="376"/>
        <end position="400"/>
    </location>
</feature>
<keyword evidence="8" id="KW-0969">Cilium</keyword>
<protein>
    <recommendedName>
        <fullName evidence="4">Flagellar hook protein FlgE</fullName>
    </recommendedName>
</protein>
<evidence type="ECO:0000256" key="4">
    <source>
        <dbReference type="RuleBase" id="RU362116"/>
    </source>
</evidence>
<dbReference type="RefSeq" id="WP_174440497.1">
    <property type="nucleotide sequence ID" value="NZ_BAABCC010000058.1"/>
</dbReference>
<comment type="subcellular location">
    <subcellularLocation>
        <location evidence="1 4">Bacterial flagellum basal body</location>
    </subcellularLocation>
</comment>
<dbReference type="InterPro" id="IPR010930">
    <property type="entry name" value="Flg_bb/hook_C_dom"/>
</dbReference>
<evidence type="ECO:0000256" key="3">
    <source>
        <dbReference type="ARBA" id="ARBA00023143"/>
    </source>
</evidence>
<dbReference type="SUPFAM" id="SSF117143">
    <property type="entry name" value="Flagellar hook protein flgE"/>
    <property type="match status" value="2"/>
</dbReference>
<dbReference type="InterPro" id="IPR001444">
    <property type="entry name" value="Flag_bb_rod_N"/>
</dbReference>
<keyword evidence="8" id="KW-0282">Flagellum</keyword>
<evidence type="ECO:0000259" key="7">
    <source>
        <dbReference type="Pfam" id="PF06429"/>
    </source>
</evidence>
<dbReference type="InterPro" id="IPR037058">
    <property type="entry name" value="Falgellar_hook_FlgE_sf"/>
</dbReference>
<organism evidence="8 9">
    <name type="scientific">Azospirillum formosense</name>
    <dbReference type="NCBI Taxonomy" id="861533"/>
    <lineage>
        <taxon>Bacteria</taxon>
        <taxon>Pseudomonadati</taxon>
        <taxon>Pseudomonadota</taxon>
        <taxon>Alphaproteobacteria</taxon>
        <taxon>Rhodospirillales</taxon>
        <taxon>Azospirillaceae</taxon>
        <taxon>Azospirillum</taxon>
    </lineage>
</organism>
<gene>
    <name evidence="8" type="ORF">GBZ26_20960</name>
</gene>
<dbReference type="Proteomes" id="UP000639419">
    <property type="component" value="Unassembled WGS sequence"/>
</dbReference>
<feature type="domain" description="Flagellar basal body rod protein N-terminal" evidence="6">
    <location>
        <begin position="7"/>
        <end position="37"/>
    </location>
</feature>
<feature type="region of interest" description="Disordered" evidence="5">
    <location>
        <begin position="374"/>
        <end position="400"/>
    </location>
</feature>
<dbReference type="Pfam" id="PF06429">
    <property type="entry name" value="Flg_bbr_C"/>
    <property type="match status" value="1"/>
</dbReference>
<comment type="function">
    <text evidence="4">A flexible structure which links the flagellar filament to the drive apparatus in the basal body.</text>
</comment>
<keyword evidence="8" id="KW-0966">Cell projection</keyword>
<evidence type="ECO:0000259" key="6">
    <source>
        <dbReference type="Pfam" id="PF00460"/>
    </source>
</evidence>
<dbReference type="InterPro" id="IPR037925">
    <property type="entry name" value="FlgE/F/G-like"/>
</dbReference>
<sequence length="1142" mass="117845">MSIFGSMTTAVLGLSAQSKALGHISDNIANASTVGYKRVNTAFETLVLQSNERLHAPGGVTAAPVFMNNIQGNLTQVQSPTNAAIQGQGFFSVSKLSRGLTGPGQQGETVQTQTGTLNADNVYYTRVGDFELDKNRYLVNSAGFALNGWIVDDVTGQLKKDVVQPLQVNTLTDKPQSTNSITLGANLPATPTPGVPIPSSSIQVYDTQGNARTIQFNWRQDAANAWRLGIDAPGSSTQPVAGSFTGGAASMAAGSQVSGVTPVAQVSQVLVNGTTSFPSSSVTISGRTNYYPDGTSQDNIRVGDTYSLTINGSPPVTVNVTAANIASFSNFTDVANALASAVNAMVPAPYTAEIDSSDPRKVLVKKLDGTPVEVSGSFSNTKPQLSTVSGPSTNLTGSVSGDQRSTFTFSTAAIDVGDEFRITVAGKEFKTRVTSANIGALQAAGGINGVVANLANQINTAVPSLNVNALIGTATVPAGTANQLVLDGTAATPTFTATYGVTNADSRDNNISASTPVDYQMATPTITQAATAALPEITHVTFPSTAALKVPDQYVVNVLGVEFKTTVTYSNINTLKDMNGVVDDLVAQINSQGLAVTAMRNPASGALVLTGTPGAALGVSGSKLDITGTDNVRVGDSYTVRVDGVPYAVSVTADNILTMGTYGGIANALAAQINSARPQAPVIASVVNSQLQVTARNPGTPFKIDQEYTSGAASNNQVNGPTISAPTDSRGQRQEFSYPQTQIDIGDVYSVSIDGTPISVTVDKSNYGNFQDINGVLQELANRVNAANLNVVATSTGGRLTLTHNTSTTGKFEAKASIQNATGSSGTLTASTTTSNVAGVRQSESVTLTGTPGDKDAEYTVIVNGSPITYRTTGEETSMETIAASLANLVNKNTSLPVTASAEGSVLKLVAKSASGTVADQFTLETAAQAGTTPAHVLLNFGTDPGNVGTITSVSTAKVGTGTAVTSANQGLGADANVTFTVDYGFGPQQITLNLGQIGKSGGVTQFAGSEINVRELVQDGASRGQYKEVVYGDNGDVIVNYDNGRSRTIGRIPVVTFNNPNALQREAGGVYIETDDGGRPNFNDPDTNGAGAVVANSVESSNVDIADEFTKLIVTQRTYSANTKIVTTSDEMLQEVLGLKR</sequence>
<comment type="caution">
    <text evidence="8">The sequence shown here is derived from an EMBL/GenBank/DDBJ whole genome shotgun (WGS) entry which is preliminary data.</text>
</comment>
<dbReference type="Pfam" id="PF00460">
    <property type="entry name" value="Flg_bb_rod"/>
    <property type="match status" value="1"/>
</dbReference>
<accession>A0ABX2L0X1</accession>
<proteinExistence type="inferred from homology"/>
<dbReference type="InterPro" id="IPR020013">
    <property type="entry name" value="Flagellar_FlgE/F/G"/>
</dbReference>
<evidence type="ECO:0000313" key="9">
    <source>
        <dbReference type="Proteomes" id="UP000639419"/>
    </source>
</evidence>
<evidence type="ECO:0000256" key="5">
    <source>
        <dbReference type="SAM" id="MobiDB-lite"/>
    </source>
</evidence>
<dbReference type="PANTHER" id="PTHR30435:SF1">
    <property type="entry name" value="FLAGELLAR HOOK PROTEIN FLGE"/>
    <property type="match status" value="1"/>
</dbReference>
<feature type="region of interest" description="Disordered" evidence="5">
    <location>
        <begin position="711"/>
        <end position="732"/>
    </location>
</feature>
<evidence type="ECO:0000313" key="8">
    <source>
        <dbReference type="EMBL" id="NUB21649.1"/>
    </source>
</evidence>
<dbReference type="EMBL" id="WHOR01000192">
    <property type="protein sequence ID" value="NUB21649.1"/>
    <property type="molecule type" value="Genomic_DNA"/>
</dbReference>
<reference evidence="8 9" key="1">
    <citation type="submission" date="2019-10" db="EMBL/GenBank/DDBJ databases">
        <title>Genome sequence of Azospirillum formosense CC-Nfb-7.</title>
        <authorList>
            <person name="Ambrosini A."/>
            <person name="Sant'Anna F.H."/>
            <person name="Cassan F.D."/>
            <person name="Souza E.M."/>
            <person name="Passaglia L.M.P."/>
        </authorList>
    </citation>
    <scope>NUCLEOTIDE SEQUENCE [LARGE SCALE GENOMIC DNA]</scope>
    <source>
        <strain evidence="8 9">CC-NFb-7</strain>
    </source>
</reference>
<feature type="domain" description="Flagellar basal-body/hook protein C-terminal" evidence="7">
    <location>
        <begin position="1097"/>
        <end position="1139"/>
    </location>
</feature>
<keyword evidence="3 4" id="KW-0975">Bacterial flagellum</keyword>
<dbReference type="Gene3D" id="2.60.98.20">
    <property type="entry name" value="Flagellar hook protein FlgE"/>
    <property type="match status" value="1"/>
</dbReference>
<dbReference type="NCBIfam" id="TIGR03506">
    <property type="entry name" value="FlgEFG_subfam"/>
    <property type="match status" value="2"/>
</dbReference>
<dbReference type="PANTHER" id="PTHR30435">
    <property type="entry name" value="FLAGELLAR PROTEIN"/>
    <property type="match status" value="1"/>
</dbReference>
<keyword evidence="9" id="KW-1185">Reference proteome</keyword>
<evidence type="ECO:0000256" key="1">
    <source>
        <dbReference type="ARBA" id="ARBA00004117"/>
    </source>
</evidence>
<comment type="similarity">
    <text evidence="2 4">Belongs to the flagella basal body rod proteins family.</text>
</comment>
<evidence type="ECO:0000256" key="2">
    <source>
        <dbReference type="ARBA" id="ARBA00009677"/>
    </source>
</evidence>
<name>A0ABX2L0X1_9PROT</name>